<sequence>MYIWSNISLFSFPVKHKILMLKALLNGTREISYALCPALNLVHLLRNFSKVLEYVSDGPSSKIKAKRQRKNQVTSFPIYISKI</sequence>
<protein>
    <submittedName>
        <fullName evidence="1">Uncharacterized protein</fullName>
    </submittedName>
</protein>
<accession>A0AAN9S4Q1</accession>
<name>A0AAN9S4Q1_PSOTE</name>
<dbReference type="AlphaFoldDB" id="A0AAN9S4Q1"/>
<keyword evidence="2" id="KW-1185">Reference proteome</keyword>
<gene>
    <name evidence="1" type="ORF">VNO78_22457</name>
</gene>
<dbReference type="EMBL" id="JAYMYS010000006">
    <property type="protein sequence ID" value="KAK7387669.1"/>
    <property type="molecule type" value="Genomic_DNA"/>
</dbReference>
<proteinExistence type="predicted"/>
<reference evidence="1 2" key="1">
    <citation type="submission" date="2024-01" db="EMBL/GenBank/DDBJ databases">
        <title>The genomes of 5 underutilized Papilionoideae crops provide insights into root nodulation and disease resistanc.</title>
        <authorList>
            <person name="Jiang F."/>
        </authorList>
    </citation>
    <scope>NUCLEOTIDE SEQUENCE [LARGE SCALE GENOMIC DNA]</scope>
    <source>
        <strain evidence="1">DUOXIRENSHENG_FW03</strain>
        <tissue evidence="1">Leaves</tissue>
    </source>
</reference>
<comment type="caution">
    <text evidence="1">The sequence shown here is derived from an EMBL/GenBank/DDBJ whole genome shotgun (WGS) entry which is preliminary data.</text>
</comment>
<dbReference type="Proteomes" id="UP001386955">
    <property type="component" value="Unassembled WGS sequence"/>
</dbReference>
<evidence type="ECO:0000313" key="1">
    <source>
        <dbReference type="EMBL" id="KAK7387669.1"/>
    </source>
</evidence>
<evidence type="ECO:0000313" key="2">
    <source>
        <dbReference type="Proteomes" id="UP001386955"/>
    </source>
</evidence>
<organism evidence="1 2">
    <name type="scientific">Psophocarpus tetragonolobus</name>
    <name type="common">Winged bean</name>
    <name type="synonym">Dolichos tetragonolobus</name>
    <dbReference type="NCBI Taxonomy" id="3891"/>
    <lineage>
        <taxon>Eukaryota</taxon>
        <taxon>Viridiplantae</taxon>
        <taxon>Streptophyta</taxon>
        <taxon>Embryophyta</taxon>
        <taxon>Tracheophyta</taxon>
        <taxon>Spermatophyta</taxon>
        <taxon>Magnoliopsida</taxon>
        <taxon>eudicotyledons</taxon>
        <taxon>Gunneridae</taxon>
        <taxon>Pentapetalae</taxon>
        <taxon>rosids</taxon>
        <taxon>fabids</taxon>
        <taxon>Fabales</taxon>
        <taxon>Fabaceae</taxon>
        <taxon>Papilionoideae</taxon>
        <taxon>50 kb inversion clade</taxon>
        <taxon>NPAAA clade</taxon>
        <taxon>indigoferoid/millettioid clade</taxon>
        <taxon>Phaseoleae</taxon>
        <taxon>Psophocarpus</taxon>
    </lineage>
</organism>